<feature type="domain" description="Helicase-associated" evidence="1">
    <location>
        <begin position="341"/>
        <end position="403"/>
    </location>
</feature>
<feature type="domain" description="Helicase-associated" evidence="1">
    <location>
        <begin position="202"/>
        <end position="268"/>
    </location>
</feature>
<dbReference type="EMBL" id="BDSP01000007">
    <property type="protein sequence ID" value="GAX09323.1"/>
    <property type="molecule type" value="Genomic_DNA"/>
</dbReference>
<reference evidence="2 3" key="1">
    <citation type="journal article" date="2015" name="Plant Cell">
        <title>Oil accumulation by the oleaginous diatom Fistulifera solaris as revealed by the genome and transcriptome.</title>
        <authorList>
            <person name="Tanaka T."/>
            <person name="Maeda Y."/>
            <person name="Veluchamy A."/>
            <person name="Tanaka M."/>
            <person name="Abida H."/>
            <person name="Marechal E."/>
            <person name="Bowler C."/>
            <person name="Muto M."/>
            <person name="Sunaga Y."/>
            <person name="Tanaka M."/>
            <person name="Yoshino T."/>
            <person name="Taniguchi T."/>
            <person name="Fukuda Y."/>
            <person name="Nemoto M."/>
            <person name="Matsumoto M."/>
            <person name="Wong P.S."/>
            <person name="Aburatani S."/>
            <person name="Fujibuchi W."/>
        </authorList>
    </citation>
    <scope>NUCLEOTIDE SEQUENCE [LARGE SCALE GENOMIC DNA]</scope>
    <source>
        <strain evidence="2 3">JPCC DA0580</strain>
    </source>
</reference>
<dbReference type="PANTHER" id="PTHR33418:SF1">
    <property type="entry name" value="HELICASE-ASSOCIATED DOMAIN-CONTAINING PROTEIN"/>
    <property type="match status" value="1"/>
</dbReference>
<dbReference type="Gene3D" id="6.10.140.530">
    <property type="match status" value="6"/>
</dbReference>
<proteinExistence type="predicted"/>
<sequence length="477" mass="57230">MLSQSLRRLRPIWGERATTRSRYSPLGIYLSQGHSSTHSHTDSQDDNTREWDYQFKKLRKHIQDIEAGKRRNADIPYPQNDPVLAKWMKLQRNAYYSRLEGKTSPLTQQQKEKLEAIGYPNPTHSKFWEKRFFQLEEFVRAHGCFPYDQELSALSDADRKLYWWCESQKKAYKLHRAGQTSSMTAEREEKLSQLGICWNADEESWHNRYQELAEYRKEHGDCLVPANYVNASLAKWVGQQRFHYKLFLEGKPGGIAKERIDLLNELDFVWNAFDAIWSARYEELRQYHERHGNCRVPFEYPENPGLAFWVFEQRRTYKARNGMPEERIQQLEELGFEWNVQDAKWWDQYNELRKYHQQRGDCLVPTKYRANQYLSNWVQRQRKLGKSEEVDQERIRALESLDFCWDARDALWMKRYKELEEYVKMNGYGNAPSAKHLPSLRRWFSNQVKQQRLRLEGQPSSMTESRLQRLKKLGFIL</sequence>
<evidence type="ECO:0000313" key="2">
    <source>
        <dbReference type="EMBL" id="GAX09323.1"/>
    </source>
</evidence>
<evidence type="ECO:0000259" key="1">
    <source>
        <dbReference type="Pfam" id="PF03457"/>
    </source>
</evidence>
<gene>
    <name evidence="2" type="ORF">FisN_6Lh308</name>
</gene>
<dbReference type="Pfam" id="PF03457">
    <property type="entry name" value="HA"/>
    <property type="match status" value="5"/>
</dbReference>
<dbReference type="OrthoDB" id="42040at2759"/>
<feature type="domain" description="Helicase-associated" evidence="1">
    <location>
        <begin position="125"/>
        <end position="195"/>
    </location>
</feature>
<dbReference type="InterPro" id="IPR005114">
    <property type="entry name" value="Helicase_assoc"/>
</dbReference>
<dbReference type="InParanoid" id="A0A1Z5J5R2"/>
<feature type="domain" description="Helicase-associated" evidence="1">
    <location>
        <begin position="409"/>
        <end position="475"/>
    </location>
</feature>
<dbReference type="AlphaFoldDB" id="A0A1Z5J5R2"/>
<dbReference type="PANTHER" id="PTHR33418">
    <property type="entry name" value="HELICASE-ASSOCIATED"/>
    <property type="match status" value="1"/>
</dbReference>
<dbReference type="Proteomes" id="UP000198406">
    <property type="component" value="Unassembled WGS sequence"/>
</dbReference>
<protein>
    <recommendedName>
        <fullName evidence="1">Helicase-associated domain-containing protein</fullName>
    </recommendedName>
</protein>
<name>A0A1Z5J5R2_FISSO</name>
<feature type="domain" description="Helicase-associated" evidence="1">
    <location>
        <begin position="274"/>
        <end position="336"/>
    </location>
</feature>
<evidence type="ECO:0000313" key="3">
    <source>
        <dbReference type="Proteomes" id="UP000198406"/>
    </source>
</evidence>
<organism evidence="2 3">
    <name type="scientific">Fistulifera solaris</name>
    <name type="common">Oleaginous diatom</name>
    <dbReference type="NCBI Taxonomy" id="1519565"/>
    <lineage>
        <taxon>Eukaryota</taxon>
        <taxon>Sar</taxon>
        <taxon>Stramenopiles</taxon>
        <taxon>Ochrophyta</taxon>
        <taxon>Bacillariophyta</taxon>
        <taxon>Bacillariophyceae</taxon>
        <taxon>Bacillariophycidae</taxon>
        <taxon>Naviculales</taxon>
        <taxon>Naviculaceae</taxon>
        <taxon>Fistulifera</taxon>
    </lineage>
</organism>
<accession>A0A1Z5J5R2</accession>
<keyword evidence="3" id="KW-1185">Reference proteome</keyword>
<comment type="caution">
    <text evidence="2">The sequence shown here is derived from an EMBL/GenBank/DDBJ whole genome shotgun (WGS) entry which is preliminary data.</text>
</comment>